<dbReference type="STRING" id="1232681.ADIS_2633"/>
<protein>
    <recommendedName>
        <fullName evidence="4">SIMPL domain-containing protein</fullName>
    </recommendedName>
</protein>
<keyword evidence="1" id="KW-0812">Transmembrane</keyword>
<dbReference type="Gene3D" id="3.30.110.170">
    <property type="entry name" value="Protein of unknown function (DUF541), domain 1"/>
    <property type="match status" value="1"/>
</dbReference>
<evidence type="ECO:0000256" key="1">
    <source>
        <dbReference type="SAM" id="Phobius"/>
    </source>
</evidence>
<proteinExistence type="predicted"/>
<keyword evidence="1" id="KW-0472">Membrane</keyword>
<dbReference type="PANTHER" id="PTHR34387">
    <property type="entry name" value="SLR1258 PROTEIN"/>
    <property type="match status" value="1"/>
</dbReference>
<dbReference type="InterPro" id="IPR016907">
    <property type="entry name" value="UCP029033"/>
</dbReference>
<comment type="caution">
    <text evidence="2">The sequence shown here is derived from an EMBL/GenBank/DDBJ whole genome shotgun (WGS) entry which is preliminary data.</text>
</comment>
<keyword evidence="1" id="KW-1133">Transmembrane helix</keyword>
<dbReference type="AlphaFoldDB" id="R7ZS24"/>
<dbReference type="Pfam" id="PF04402">
    <property type="entry name" value="SIMPL"/>
    <property type="match status" value="1"/>
</dbReference>
<name>R7ZS24_9BACT</name>
<accession>R7ZS24</accession>
<evidence type="ECO:0000313" key="3">
    <source>
        <dbReference type="Proteomes" id="UP000013909"/>
    </source>
</evidence>
<organism evidence="2 3">
    <name type="scientific">Lunatimonas lonarensis</name>
    <dbReference type="NCBI Taxonomy" id="1232681"/>
    <lineage>
        <taxon>Bacteria</taxon>
        <taxon>Pseudomonadati</taxon>
        <taxon>Bacteroidota</taxon>
        <taxon>Cytophagia</taxon>
        <taxon>Cytophagales</taxon>
        <taxon>Cyclobacteriaceae</taxon>
    </lineage>
</organism>
<evidence type="ECO:0008006" key="4">
    <source>
        <dbReference type="Google" id="ProtNLM"/>
    </source>
</evidence>
<gene>
    <name evidence="2" type="ORF">ADIS_2633</name>
</gene>
<dbReference type="InterPro" id="IPR007497">
    <property type="entry name" value="SIMPL/DUF541"/>
</dbReference>
<keyword evidence="3" id="KW-1185">Reference proteome</keyword>
<evidence type="ECO:0000313" key="2">
    <source>
        <dbReference type="EMBL" id="EON76887.1"/>
    </source>
</evidence>
<dbReference type="InterPro" id="IPR052022">
    <property type="entry name" value="26kDa_periplasmic_antigen"/>
</dbReference>
<dbReference type="Gene3D" id="3.30.70.2970">
    <property type="entry name" value="Protein of unknown function (DUF541), domain 2"/>
    <property type="match status" value="1"/>
</dbReference>
<feature type="transmembrane region" description="Helical" evidence="1">
    <location>
        <begin position="16"/>
        <end position="37"/>
    </location>
</feature>
<dbReference type="Proteomes" id="UP000013909">
    <property type="component" value="Unassembled WGS sequence"/>
</dbReference>
<dbReference type="PATRIC" id="fig|1288963.3.peg.2624"/>
<reference evidence="2 3" key="1">
    <citation type="submission" date="2013-02" db="EMBL/GenBank/DDBJ databases">
        <title>A novel strain isolated from Lonar lake, Maharashtra, India.</title>
        <authorList>
            <person name="Singh A."/>
        </authorList>
    </citation>
    <scope>NUCLEOTIDE SEQUENCE [LARGE SCALE GENOMIC DNA]</scope>
    <source>
        <strain evidence="2 3">AK24</strain>
    </source>
</reference>
<dbReference type="PANTHER" id="PTHR34387:SF2">
    <property type="entry name" value="SLR1258 PROTEIN"/>
    <property type="match status" value="1"/>
</dbReference>
<dbReference type="PIRSF" id="PIRSF029033">
    <property type="entry name" value="UCP029033"/>
    <property type="match status" value="1"/>
</dbReference>
<dbReference type="EMBL" id="AQHR01000071">
    <property type="protein sequence ID" value="EON76887.1"/>
    <property type="molecule type" value="Genomic_DNA"/>
</dbReference>
<dbReference type="GO" id="GO:0006974">
    <property type="term" value="P:DNA damage response"/>
    <property type="evidence" value="ECO:0007669"/>
    <property type="project" value="TreeGrafter"/>
</dbReference>
<sequence length="254" mass="28329">MDDATIKEQLKMKRHLTAIILAAAVIASSAILGNAFMNRNKKTGTVDVTGLGQKDFLSDLVVWEGNFSRESRDISIAYGELEKDRQSVSAYLIAKGIPKEQIIFKAVNTNPIYQQNYSAAGNYMGQTFLGYELNQSLQIESKEVDKVEQISREITELLLQGVKFYSQPPRYYYTQLESLKIEMISRATEDARLRAETIAQNSGSKLGRLISANMGIFQITGQNSTEDYSWGGTFNTSSKAKTASITMRLSYAVK</sequence>